<evidence type="ECO:0000256" key="2">
    <source>
        <dbReference type="ARBA" id="ARBA00022517"/>
    </source>
</evidence>
<dbReference type="SUPFAM" id="SSF50447">
    <property type="entry name" value="Translation proteins"/>
    <property type="match status" value="1"/>
</dbReference>
<sequence length="200" mass="22091">MQSATGAMAWEAAPLPPDAVELGRVHDAWGVRGWVRVHGVPQGGAALAHARRWFLTPPVDGPLARTFDAFAQPVRVRVRHVRRHGDAWVASFEGVADRSTAERLRGAVVHVARADFPPTDDPDEFYWVDLIGLQVVNREGVTLGVVRDLISTGPHAVLCLEDAVTAPPRQRLIPFVGAYVDRVDLEARRITVDWQPDYDD</sequence>
<comment type="similarity">
    <text evidence="5">Belongs to the RimM family.</text>
</comment>
<dbReference type="Gene3D" id="2.30.30.240">
    <property type="entry name" value="PRC-barrel domain"/>
    <property type="match status" value="1"/>
</dbReference>
<dbReference type="InterPro" id="IPR036976">
    <property type="entry name" value="RimM_N_sf"/>
</dbReference>
<dbReference type="EMBL" id="VJND01000008">
    <property type="protein sequence ID" value="TSE25297.1"/>
    <property type="molecule type" value="Genomic_DNA"/>
</dbReference>
<feature type="domain" description="Ribosome maturation factor RimM PRC barrel" evidence="7">
    <location>
        <begin position="127"/>
        <end position="197"/>
    </location>
</feature>
<comment type="domain">
    <text evidence="5">The PRC barrel domain binds ribosomal protein uS19.</text>
</comment>
<comment type="subcellular location">
    <subcellularLocation>
        <location evidence="5">Cytoplasm</location>
    </subcellularLocation>
</comment>
<dbReference type="InterPro" id="IPR002676">
    <property type="entry name" value="RimM_N"/>
</dbReference>
<dbReference type="RefSeq" id="WP_246099221.1">
    <property type="nucleotide sequence ID" value="NZ_VJND01000008.1"/>
</dbReference>
<keyword evidence="2 5" id="KW-0690">Ribosome biogenesis</keyword>
<comment type="function">
    <text evidence="5">An accessory protein needed during the final step in the assembly of 30S ribosomal subunit, possibly for assembly of the head region. Essential for efficient processing of 16S rRNA. May be needed both before and after RbfA during the maturation of 16S rRNA. It has affinity for free ribosomal 30S subunits but not for 70S ribosomes.</text>
</comment>
<evidence type="ECO:0000256" key="5">
    <source>
        <dbReference type="HAMAP-Rule" id="MF_00014"/>
    </source>
</evidence>
<dbReference type="InterPro" id="IPR009000">
    <property type="entry name" value="Transl_B-barrel_sf"/>
</dbReference>
<feature type="domain" description="RimM N-terminal" evidence="6">
    <location>
        <begin position="22"/>
        <end position="114"/>
    </location>
</feature>
<comment type="caution">
    <text evidence="8">The sequence shown here is derived from an EMBL/GenBank/DDBJ whole genome shotgun (WGS) entry which is preliminary data.</text>
</comment>
<dbReference type="PANTHER" id="PTHR33692:SF1">
    <property type="entry name" value="RIBOSOME MATURATION FACTOR RIMM"/>
    <property type="match status" value="1"/>
</dbReference>
<evidence type="ECO:0000313" key="8">
    <source>
        <dbReference type="EMBL" id="TSE25297.1"/>
    </source>
</evidence>
<dbReference type="AlphaFoldDB" id="A0A554WNZ8"/>
<dbReference type="Proteomes" id="UP000320225">
    <property type="component" value="Unassembled WGS sequence"/>
</dbReference>
<evidence type="ECO:0000256" key="3">
    <source>
        <dbReference type="ARBA" id="ARBA00022552"/>
    </source>
</evidence>
<evidence type="ECO:0000256" key="4">
    <source>
        <dbReference type="ARBA" id="ARBA00023186"/>
    </source>
</evidence>
<evidence type="ECO:0000259" key="7">
    <source>
        <dbReference type="Pfam" id="PF24986"/>
    </source>
</evidence>
<dbReference type="GO" id="GO:0006364">
    <property type="term" value="P:rRNA processing"/>
    <property type="evidence" value="ECO:0007669"/>
    <property type="project" value="UniProtKB-UniRule"/>
</dbReference>
<proteinExistence type="inferred from homology"/>
<dbReference type="GO" id="GO:0005840">
    <property type="term" value="C:ribosome"/>
    <property type="evidence" value="ECO:0007669"/>
    <property type="project" value="InterPro"/>
</dbReference>
<keyword evidence="4 5" id="KW-0143">Chaperone</keyword>
<dbReference type="InterPro" id="IPR056792">
    <property type="entry name" value="PRC_RimM"/>
</dbReference>
<reference evidence="8 9" key="1">
    <citation type="submission" date="2019-07" db="EMBL/GenBank/DDBJ databases">
        <title>Tepidimonas sediminis YIM 72259 draft genome.</title>
        <authorList>
            <person name="Da Costa M.S."/>
            <person name="Froufe H.J.C."/>
            <person name="Egas C."/>
            <person name="Albuquerque L."/>
        </authorList>
    </citation>
    <scope>NUCLEOTIDE SEQUENCE [LARGE SCALE GENOMIC DNA]</scope>
    <source>
        <strain evidence="8 9">YIM 72259</strain>
    </source>
</reference>
<dbReference type="GO" id="GO:0043022">
    <property type="term" value="F:ribosome binding"/>
    <property type="evidence" value="ECO:0007669"/>
    <property type="project" value="InterPro"/>
</dbReference>
<evidence type="ECO:0000259" key="6">
    <source>
        <dbReference type="Pfam" id="PF01782"/>
    </source>
</evidence>
<name>A0A554WNZ8_9BURK</name>
<dbReference type="HAMAP" id="MF_00014">
    <property type="entry name" value="Ribosome_mat_RimM"/>
    <property type="match status" value="1"/>
</dbReference>
<dbReference type="GO" id="GO:0042274">
    <property type="term" value="P:ribosomal small subunit biogenesis"/>
    <property type="evidence" value="ECO:0007669"/>
    <property type="project" value="UniProtKB-UniRule"/>
</dbReference>
<dbReference type="Pfam" id="PF24986">
    <property type="entry name" value="PRC_RimM"/>
    <property type="match status" value="1"/>
</dbReference>
<dbReference type="Gene3D" id="2.40.30.60">
    <property type="entry name" value="RimM"/>
    <property type="match status" value="1"/>
</dbReference>
<evidence type="ECO:0000313" key="9">
    <source>
        <dbReference type="Proteomes" id="UP000320225"/>
    </source>
</evidence>
<keyword evidence="3 5" id="KW-0698">rRNA processing</keyword>
<keyword evidence="1 5" id="KW-0963">Cytoplasm</keyword>
<gene>
    <name evidence="5 8" type="primary">rimM</name>
    <name evidence="8" type="ORF">Tsedi_01546</name>
</gene>
<evidence type="ECO:0000256" key="1">
    <source>
        <dbReference type="ARBA" id="ARBA00022490"/>
    </source>
</evidence>
<dbReference type="SUPFAM" id="SSF50346">
    <property type="entry name" value="PRC-barrel domain"/>
    <property type="match status" value="1"/>
</dbReference>
<dbReference type="PANTHER" id="PTHR33692">
    <property type="entry name" value="RIBOSOME MATURATION FACTOR RIMM"/>
    <property type="match status" value="1"/>
</dbReference>
<keyword evidence="9" id="KW-1185">Reference proteome</keyword>
<dbReference type="Pfam" id="PF01782">
    <property type="entry name" value="RimM"/>
    <property type="match status" value="1"/>
</dbReference>
<dbReference type="InterPro" id="IPR011961">
    <property type="entry name" value="RimM"/>
</dbReference>
<accession>A0A554WNZ8</accession>
<dbReference type="InterPro" id="IPR011033">
    <property type="entry name" value="PRC_barrel-like_sf"/>
</dbReference>
<dbReference type="GO" id="GO:0005737">
    <property type="term" value="C:cytoplasm"/>
    <property type="evidence" value="ECO:0007669"/>
    <property type="project" value="UniProtKB-SubCell"/>
</dbReference>
<comment type="subunit">
    <text evidence="5">Binds ribosomal protein uS19.</text>
</comment>
<organism evidence="8 9">
    <name type="scientific">Tepidimonas sediminis</name>
    <dbReference type="NCBI Taxonomy" id="2588941"/>
    <lineage>
        <taxon>Bacteria</taxon>
        <taxon>Pseudomonadati</taxon>
        <taxon>Pseudomonadota</taxon>
        <taxon>Betaproteobacteria</taxon>
        <taxon>Burkholderiales</taxon>
        <taxon>Tepidimonas</taxon>
    </lineage>
</organism>
<dbReference type="NCBIfam" id="TIGR02273">
    <property type="entry name" value="16S_RimM"/>
    <property type="match status" value="1"/>
</dbReference>
<protein>
    <recommendedName>
        <fullName evidence="5">Ribosome maturation factor RimM</fullName>
    </recommendedName>
</protein>